<dbReference type="EMBL" id="JBHSWG010000006">
    <property type="protein sequence ID" value="MFC6762867.1"/>
    <property type="molecule type" value="Genomic_DNA"/>
</dbReference>
<evidence type="ECO:0000313" key="3">
    <source>
        <dbReference type="Proteomes" id="UP001596353"/>
    </source>
</evidence>
<dbReference type="Proteomes" id="UP001596353">
    <property type="component" value="Unassembled WGS sequence"/>
</dbReference>
<reference evidence="3" key="2">
    <citation type="journal article" date="2019" name="Int. J. Syst. Evol. Microbiol.">
        <title>The Global Catalogue of Microorganisms (GCM) 10K type strain sequencing project: providing services to taxonomists for standard genome sequencing and annotation.</title>
        <authorList>
            <consortium name="The Broad Institute Genomics Platform"/>
            <consortium name="The Broad Institute Genome Sequencing Center for Infectious Disease"/>
            <person name="Wu L."/>
            <person name="Ma J."/>
        </authorList>
    </citation>
    <scope>NUCLEOTIDE SEQUENCE [LARGE SCALE GENOMIC DNA]</scope>
    <source>
        <strain evidence="3">CCUG 66188</strain>
    </source>
</reference>
<reference evidence="1" key="3">
    <citation type="submission" date="2024-09" db="EMBL/GenBank/DDBJ databases">
        <authorList>
            <person name="Sun Q."/>
            <person name="Mori K."/>
        </authorList>
    </citation>
    <scope>NUCLEOTIDE SEQUENCE</scope>
    <source>
        <strain evidence="1">NBRC 109054</strain>
    </source>
</reference>
<evidence type="ECO:0000313" key="2">
    <source>
        <dbReference type="EMBL" id="MFC6763001.1"/>
    </source>
</evidence>
<name>A0ABW2BD55_9RHOB</name>
<dbReference type="EMBL" id="JBHSWG010000007">
    <property type="protein sequence ID" value="MFC6763001.1"/>
    <property type="molecule type" value="Genomic_DNA"/>
</dbReference>
<keyword evidence="3" id="KW-1185">Reference proteome</keyword>
<evidence type="ECO:0000313" key="1">
    <source>
        <dbReference type="EMBL" id="MFC6762867.1"/>
    </source>
</evidence>
<comment type="caution">
    <text evidence="1">The sequence shown here is derived from an EMBL/GenBank/DDBJ whole genome shotgun (WGS) entry which is preliminary data.</text>
</comment>
<protein>
    <submittedName>
        <fullName evidence="1">Uncharacterized protein</fullName>
    </submittedName>
</protein>
<organism evidence="1 3">
    <name type="scientific">Sulfitobacter porphyrae</name>
    <dbReference type="NCBI Taxonomy" id="1246864"/>
    <lineage>
        <taxon>Bacteria</taxon>
        <taxon>Pseudomonadati</taxon>
        <taxon>Pseudomonadota</taxon>
        <taxon>Alphaproteobacteria</taxon>
        <taxon>Rhodobacterales</taxon>
        <taxon>Roseobacteraceae</taxon>
        <taxon>Sulfitobacter</taxon>
    </lineage>
</organism>
<reference evidence="1" key="1">
    <citation type="journal article" date="2014" name="Int. J. Syst. Evol. Microbiol.">
        <title>Complete genome of a new Firmicutes species belonging to the dominant human colonic microbiota ('Ruminococcus bicirculans') reveals two chromosomes and a selective capacity to utilize plant glucans.</title>
        <authorList>
            <consortium name="NISC Comparative Sequencing Program"/>
            <person name="Wegmann U."/>
            <person name="Louis P."/>
            <person name="Goesmann A."/>
            <person name="Henrissat B."/>
            <person name="Duncan S.H."/>
            <person name="Flint H.J."/>
        </authorList>
    </citation>
    <scope>NUCLEOTIDE SEQUENCE</scope>
    <source>
        <strain evidence="1">NBRC 109054</strain>
    </source>
</reference>
<sequence>MAEPAGMSTGYERAFAPQGFADKSGDVAEQTADLLAQIDECLEMAATNKSKIVTGNV</sequence>
<proteinExistence type="predicted"/>
<gene>
    <name evidence="1" type="ORF">ACFQFQ_30010</name>
    <name evidence="2" type="ORF">ACFQFQ_30810</name>
</gene>
<accession>A0ABW2BD55</accession>